<dbReference type="PANTHER" id="PTHR22953">
    <property type="entry name" value="ACID PHOSPHATASE RELATED"/>
    <property type="match status" value="1"/>
</dbReference>
<dbReference type="AlphaFoldDB" id="A0A0C1Y224"/>
<organism evidence="3">
    <name type="scientific">Lyngbya confervoides BDU141951</name>
    <dbReference type="NCBI Taxonomy" id="1574623"/>
    <lineage>
        <taxon>Bacteria</taxon>
        <taxon>Bacillati</taxon>
        <taxon>Cyanobacteriota</taxon>
        <taxon>Cyanophyceae</taxon>
        <taxon>Oscillatoriophycideae</taxon>
        <taxon>Oscillatoriales</taxon>
        <taxon>Microcoleaceae</taxon>
        <taxon>Lyngbya</taxon>
    </lineage>
</organism>
<dbReference type="InterPro" id="IPR015914">
    <property type="entry name" value="PAPs_N"/>
</dbReference>
<reference evidence="3" key="3">
    <citation type="submission" date="2020-02" db="EMBL/GenBank/DDBJ databases">
        <authorList>
            <person name="Sarangi A.N."/>
            <person name="Ghosh S."/>
            <person name="Mukherjee M."/>
            <person name="Tripathy S."/>
        </authorList>
    </citation>
    <scope>NUCLEOTIDE SEQUENCE</scope>
    <source>
        <strain evidence="3">BDU141951</strain>
    </source>
</reference>
<name>A0A0C1Y224_9CYAN</name>
<feature type="domain" description="Calcineurin-like phosphoesterase" evidence="1">
    <location>
        <begin position="170"/>
        <end position="491"/>
    </location>
</feature>
<dbReference type="SUPFAM" id="SSF49363">
    <property type="entry name" value="Purple acid phosphatase, N-terminal domain"/>
    <property type="match status" value="1"/>
</dbReference>
<evidence type="ECO:0000259" key="2">
    <source>
        <dbReference type="Pfam" id="PF16656"/>
    </source>
</evidence>
<dbReference type="InterPro" id="IPR004843">
    <property type="entry name" value="Calcineurin-like_PHP"/>
</dbReference>
<dbReference type="InterPro" id="IPR008963">
    <property type="entry name" value="Purple_acid_Pase-like_N"/>
</dbReference>
<dbReference type="GO" id="GO:0003993">
    <property type="term" value="F:acid phosphatase activity"/>
    <property type="evidence" value="ECO:0007669"/>
    <property type="project" value="InterPro"/>
</dbReference>
<evidence type="ECO:0000313" key="3">
    <source>
        <dbReference type="EMBL" id="NEV67065.1"/>
    </source>
</evidence>
<sequence>MTRRENLTLLISAIVLTVVALLVITLEAQVSFTTSSSGSPAMGRLLTDPFLQLPTATSVRVVWFTEFPGQTHTVYYGPRSGARLADNASTVPATTRLLSRLQEDQASNLPSGEALEAPAPRLVWRHEAEVTGLQPGQRWPYRVESVTDDGEILTSEEFTLSAAPAAGTPLKILLTSDHQAKPMTAANLQKVEETVGAVDAVFVAGDLVNVPDRASEWFDDATGAAFFPALQGRASYQLGNQEYRGGALIQSAPLFPAIGNHEVMGRVSPFTPLNKQFNDPVPRAAAVAVYDAQPELFNAQGDPALRQQWIVNHSFNTDTYEELFTLPMAEVPGRDRPTSQFYATTFGDVRLVSLFVTNIWRRPAVEIGVQGRFQERLADLGNPINWGHGQHIFEPIHAGSPQYQWLQSELASPEFQQARYQIVMLHHPPHSLGDNIVPPFTDPVPLYDRYPDGALRAVRYEYPKRDDYIMRDLMPLLESAGVDLVLYGHSHLWNRFVSESGMHFLETSNVGNTYGAFWQTEQRQMPPGEDTIEFNGYQQDYYVAQGDPNGLAPVMPTLAPLEDDSGSPLPYIASNDITAFSILETGSGKVTSYYFDTRQPNSDVVKFDEFILGQRG</sequence>
<evidence type="ECO:0000259" key="1">
    <source>
        <dbReference type="Pfam" id="PF00149"/>
    </source>
</evidence>
<dbReference type="Gene3D" id="2.60.40.380">
    <property type="entry name" value="Purple acid phosphatase-like, N-terminal"/>
    <property type="match status" value="1"/>
</dbReference>
<protein>
    <submittedName>
        <fullName evidence="3">Metallophosphoesterase family protein</fullName>
    </submittedName>
</protein>
<dbReference type="EMBL" id="JTHE02000003">
    <property type="protein sequence ID" value="NEV67065.1"/>
    <property type="molecule type" value="Genomic_DNA"/>
</dbReference>
<gene>
    <name evidence="3" type="ORF">QQ91_008030</name>
</gene>
<dbReference type="SUPFAM" id="SSF56300">
    <property type="entry name" value="Metallo-dependent phosphatases"/>
    <property type="match status" value="1"/>
</dbReference>
<dbReference type="InterPro" id="IPR039331">
    <property type="entry name" value="PAPs-like"/>
</dbReference>
<feature type="domain" description="Purple acid phosphatase N-terminal" evidence="2">
    <location>
        <begin position="52"/>
        <end position="159"/>
    </location>
</feature>
<reference evidence="3" key="1">
    <citation type="submission" date="2014-11" db="EMBL/GenBank/DDBJ databases">
        <authorList>
            <person name="Malar M.C."/>
            <person name="Sen D."/>
            <person name="Tripathy S."/>
        </authorList>
    </citation>
    <scope>NUCLEOTIDE SEQUENCE</scope>
    <source>
        <strain evidence="3">BDU141951</strain>
    </source>
</reference>
<comment type="caution">
    <text evidence="3">The sequence shown here is derived from an EMBL/GenBank/DDBJ whole genome shotgun (WGS) entry which is preliminary data.</text>
</comment>
<accession>A0A0C1Y224</accession>
<dbReference type="Gene3D" id="3.60.21.10">
    <property type="match status" value="1"/>
</dbReference>
<reference evidence="3" key="2">
    <citation type="journal article" date="2015" name="Genome Announc.">
        <title>Draft Genome Sequence of Filamentous Marine Cyanobacterium Lyngbya confervoides Strain BDU141951.</title>
        <authorList>
            <person name="Chandrababunaidu M.M."/>
            <person name="Sen D."/>
            <person name="Tripathy S."/>
        </authorList>
    </citation>
    <scope>NUCLEOTIDE SEQUENCE</scope>
    <source>
        <strain evidence="3">BDU141951</strain>
    </source>
</reference>
<dbReference type="GO" id="GO:0046872">
    <property type="term" value="F:metal ion binding"/>
    <property type="evidence" value="ECO:0007669"/>
    <property type="project" value="InterPro"/>
</dbReference>
<dbReference type="Pfam" id="PF00149">
    <property type="entry name" value="Metallophos"/>
    <property type="match status" value="1"/>
</dbReference>
<proteinExistence type="predicted"/>
<dbReference type="PANTHER" id="PTHR22953:SF153">
    <property type="entry name" value="PURPLE ACID PHOSPHATASE"/>
    <property type="match status" value="1"/>
</dbReference>
<dbReference type="Pfam" id="PF16656">
    <property type="entry name" value="Pur_ac_phosph_N"/>
    <property type="match status" value="1"/>
</dbReference>
<dbReference type="InterPro" id="IPR029052">
    <property type="entry name" value="Metallo-depent_PP-like"/>
</dbReference>